<protein>
    <recommendedName>
        <fullName evidence="4">DUF2029 domain-containing protein</fullName>
    </recommendedName>
</protein>
<feature type="transmembrane region" description="Helical" evidence="1">
    <location>
        <begin position="86"/>
        <end position="104"/>
    </location>
</feature>
<gene>
    <name evidence="2" type="ORF">GKA01_03330</name>
</gene>
<feature type="transmembrane region" description="Helical" evidence="1">
    <location>
        <begin position="165"/>
        <end position="189"/>
    </location>
</feature>
<dbReference type="Proteomes" id="UP000321079">
    <property type="component" value="Unassembled WGS sequence"/>
</dbReference>
<name>A0A511B3W7_9PROT</name>
<feature type="transmembrane region" description="Helical" evidence="1">
    <location>
        <begin position="296"/>
        <end position="317"/>
    </location>
</feature>
<evidence type="ECO:0000313" key="2">
    <source>
        <dbReference type="EMBL" id="GEK95136.1"/>
    </source>
</evidence>
<keyword evidence="1" id="KW-0472">Membrane</keyword>
<keyword evidence="3" id="KW-1185">Reference proteome</keyword>
<feature type="transmembrane region" description="Helical" evidence="1">
    <location>
        <begin position="116"/>
        <end position="136"/>
    </location>
</feature>
<feature type="transmembrane region" description="Helical" evidence="1">
    <location>
        <begin position="329"/>
        <end position="347"/>
    </location>
</feature>
<feature type="transmembrane region" description="Helical" evidence="1">
    <location>
        <begin position="231"/>
        <end position="253"/>
    </location>
</feature>
<feature type="transmembrane region" description="Helical" evidence="1">
    <location>
        <begin position="201"/>
        <end position="219"/>
    </location>
</feature>
<evidence type="ECO:0000256" key="1">
    <source>
        <dbReference type="SAM" id="Phobius"/>
    </source>
</evidence>
<feature type="transmembrane region" description="Helical" evidence="1">
    <location>
        <begin position="354"/>
        <end position="371"/>
    </location>
</feature>
<proteinExistence type="predicted"/>
<evidence type="ECO:0008006" key="4">
    <source>
        <dbReference type="Google" id="ProtNLM"/>
    </source>
</evidence>
<keyword evidence="1" id="KW-1133">Transmembrane helix</keyword>
<dbReference type="OrthoDB" id="7226040at2"/>
<evidence type="ECO:0000313" key="3">
    <source>
        <dbReference type="Proteomes" id="UP000321079"/>
    </source>
</evidence>
<accession>A0A511B3W7</accession>
<comment type="caution">
    <text evidence="2">The sequence shown here is derived from an EMBL/GenBank/DDBJ whole genome shotgun (WGS) entry which is preliminary data.</text>
</comment>
<dbReference type="EMBL" id="BJVA01000001">
    <property type="protein sequence ID" value="GEK95136.1"/>
    <property type="molecule type" value="Genomic_DNA"/>
</dbReference>
<organism evidence="2 3">
    <name type="scientific">Gluconobacter kanchanaburiensis NBRC 103587</name>
    <dbReference type="NCBI Taxonomy" id="1307948"/>
    <lineage>
        <taxon>Bacteria</taxon>
        <taxon>Pseudomonadati</taxon>
        <taxon>Pseudomonadota</taxon>
        <taxon>Alphaproteobacteria</taxon>
        <taxon>Acetobacterales</taxon>
        <taxon>Acetobacteraceae</taxon>
        <taxon>Gluconobacter</taxon>
    </lineage>
</organism>
<dbReference type="AlphaFoldDB" id="A0A511B3W7"/>
<reference evidence="2 3" key="1">
    <citation type="submission" date="2019-07" db="EMBL/GenBank/DDBJ databases">
        <title>Whole genome shotgun sequence of Gluconobacter kanchanaburiensis NBRC 103587.</title>
        <authorList>
            <person name="Hosoyama A."/>
            <person name="Uohara A."/>
            <person name="Ohji S."/>
            <person name="Ichikawa N."/>
        </authorList>
    </citation>
    <scope>NUCLEOTIDE SEQUENCE [LARGE SCALE GENOMIC DNA]</scope>
    <source>
        <strain evidence="2 3">NBRC 103587</strain>
    </source>
</reference>
<keyword evidence="1" id="KW-0812">Transmembrane</keyword>
<dbReference type="RefSeq" id="WP_146858545.1">
    <property type="nucleotide sequence ID" value="NZ_BARK01000019.1"/>
</dbReference>
<sequence>MGFLISSRPTLRFWLGLLVFAGLLFFRAPNILLHAQFWGEDGWNWYPEAYHLGLSSLFLPHTGYFQTISRLIALVGAPFPLAWNPTIYAGFAFIFQLLPAAFLFSDRGASLCPSRAVRFLLGCLFCLAPNTTEVFVNLTNSQWHLAVLAFLIIVSEPPETTAGRIFDYCFLAISALSGPFCLLLFPVAAFRAATDRRPAPLIRLAILTLGVAIQAIPLIETSGSTRLDTPLGARPFTLIRLLAAQLFLVPLIGHHHLNALYANRIWLNPLFPCVVDLIAGLVCLEAARRWPAMRYALLFIILVLAAALSHPVVSTTIPQWDVMFIPDTGMRYFFMPTLFWMAALTAVTFSGRGLLRVFATVGLLAVLLFGVPHDRRIYVETDRGFGAAARAFDNAPPGTSVTVPVRPNSSVTLIR</sequence>